<dbReference type="AlphaFoldDB" id="F4L008"/>
<evidence type="ECO:0000259" key="1">
    <source>
        <dbReference type="Pfam" id="PF14534"/>
    </source>
</evidence>
<dbReference type="HOGENOM" id="CLU_145986_0_0_10"/>
<reference key="2">
    <citation type="submission" date="2011-04" db="EMBL/GenBank/DDBJ databases">
        <title>Complete sequence of chromosome of Haliscomenobacter hydrossis DSM 1100.</title>
        <authorList>
            <consortium name="US DOE Joint Genome Institute (JGI-PGF)"/>
            <person name="Lucas S."/>
            <person name="Han J."/>
            <person name="Lapidus A."/>
            <person name="Bruce D."/>
            <person name="Goodwin L."/>
            <person name="Pitluck S."/>
            <person name="Peters L."/>
            <person name="Kyrpides N."/>
            <person name="Mavromatis K."/>
            <person name="Ivanova N."/>
            <person name="Ovchinnikova G."/>
            <person name="Pagani I."/>
            <person name="Daligault H."/>
            <person name="Detter J.C."/>
            <person name="Han C."/>
            <person name="Land M."/>
            <person name="Hauser L."/>
            <person name="Markowitz V."/>
            <person name="Cheng J.-F."/>
            <person name="Hugenholtz P."/>
            <person name="Woyke T."/>
            <person name="Wu D."/>
            <person name="Verbarg S."/>
            <person name="Frueling A."/>
            <person name="Brambilla E."/>
            <person name="Klenk H.-P."/>
            <person name="Eisen J.A."/>
        </authorList>
    </citation>
    <scope>NUCLEOTIDE SEQUENCE</scope>
    <source>
        <strain>DSM 1100</strain>
    </source>
</reference>
<dbReference type="PROSITE" id="PS51257">
    <property type="entry name" value="PROKAR_LIPOPROTEIN"/>
    <property type="match status" value="1"/>
</dbReference>
<evidence type="ECO:0000313" key="3">
    <source>
        <dbReference type="Proteomes" id="UP000008461"/>
    </source>
</evidence>
<organism evidence="2 3">
    <name type="scientific">Haliscomenobacter hydrossis (strain ATCC 27775 / DSM 1100 / LMG 10767 / O)</name>
    <dbReference type="NCBI Taxonomy" id="760192"/>
    <lineage>
        <taxon>Bacteria</taxon>
        <taxon>Pseudomonadati</taxon>
        <taxon>Bacteroidota</taxon>
        <taxon>Saprospiria</taxon>
        <taxon>Saprospirales</taxon>
        <taxon>Haliscomenobacteraceae</taxon>
        <taxon>Haliscomenobacter</taxon>
    </lineage>
</organism>
<dbReference type="InterPro" id="IPR032710">
    <property type="entry name" value="NTF2-like_dom_sf"/>
</dbReference>
<reference evidence="2 3" key="1">
    <citation type="journal article" date="2011" name="Stand. Genomic Sci.">
        <title>Complete genome sequence of Haliscomenobacter hydrossis type strain (O).</title>
        <authorList>
            <consortium name="US DOE Joint Genome Institute (JGI-PGF)"/>
            <person name="Daligault H."/>
            <person name="Lapidus A."/>
            <person name="Zeytun A."/>
            <person name="Nolan M."/>
            <person name="Lucas S."/>
            <person name="Del Rio T.G."/>
            <person name="Tice H."/>
            <person name="Cheng J.F."/>
            <person name="Tapia R."/>
            <person name="Han C."/>
            <person name="Goodwin L."/>
            <person name="Pitluck S."/>
            <person name="Liolios K."/>
            <person name="Pagani I."/>
            <person name="Ivanova N."/>
            <person name="Huntemann M."/>
            <person name="Mavromatis K."/>
            <person name="Mikhailova N."/>
            <person name="Pati A."/>
            <person name="Chen A."/>
            <person name="Palaniappan K."/>
            <person name="Land M."/>
            <person name="Hauser L."/>
            <person name="Brambilla E.M."/>
            <person name="Rohde M."/>
            <person name="Verbarg S."/>
            <person name="Goker M."/>
            <person name="Bristow J."/>
            <person name="Eisen J.A."/>
            <person name="Markowitz V."/>
            <person name="Hugenholtz P."/>
            <person name="Kyrpides N.C."/>
            <person name="Klenk H.P."/>
            <person name="Woyke T."/>
        </authorList>
    </citation>
    <scope>NUCLEOTIDE SEQUENCE [LARGE SCALE GENOMIC DNA]</scope>
    <source>
        <strain evidence="3">ATCC 27775 / DSM 1100 / LMG 10767 / O</strain>
    </source>
</reference>
<protein>
    <recommendedName>
        <fullName evidence="1">DUF4440 domain-containing protein</fullName>
    </recommendedName>
</protein>
<dbReference type="eggNOG" id="COG4319">
    <property type="taxonomic scope" value="Bacteria"/>
</dbReference>
<name>F4L008_HALH1</name>
<dbReference type="STRING" id="760192.Halhy_4887"/>
<dbReference type="Proteomes" id="UP000008461">
    <property type="component" value="Chromosome"/>
</dbReference>
<accession>F4L008</accession>
<feature type="domain" description="DUF4440" evidence="1">
    <location>
        <begin position="36"/>
        <end position="144"/>
    </location>
</feature>
<dbReference type="Pfam" id="PF14534">
    <property type="entry name" value="DUF4440"/>
    <property type="match status" value="1"/>
</dbReference>
<dbReference type="SUPFAM" id="SSF54427">
    <property type="entry name" value="NTF2-like"/>
    <property type="match status" value="1"/>
</dbReference>
<dbReference type="KEGG" id="hhy:Halhy_4887"/>
<keyword evidence="3" id="KW-1185">Reference proteome</keyword>
<gene>
    <name evidence="2" type="ordered locus">Halhy_4887</name>
</gene>
<dbReference type="InterPro" id="IPR027843">
    <property type="entry name" value="DUF4440"/>
</dbReference>
<dbReference type="RefSeq" id="WP_013767254.1">
    <property type="nucleotide sequence ID" value="NC_015510.1"/>
</dbReference>
<dbReference type="OrthoDB" id="1119084at2"/>
<sequence>MLKQIFLPIFLLLFLACEPQNLPPDPAKLKQEIFDAEAAFAEMAAEKGIAEAFYTFAAEDAVIKRENDTLIMGRVAIRQYYSAPFYQSAKVEWKPDFIKVSTHGDLAYTYGKFTWSSQDSTGKVNKIKGVFHTVWQRQADGNWKYVWD</sequence>
<evidence type="ECO:0000313" key="2">
    <source>
        <dbReference type="EMBL" id="AEE52717.1"/>
    </source>
</evidence>
<dbReference type="EMBL" id="CP002691">
    <property type="protein sequence ID" value="AEE52717.1"/>
    <property type="molecule type" value="Genomic_DNA"/>
</dbReference>
<proteinExistence type="predicted"/>
<dbReference type="Gene3D" id="3.10.450.50">
    <property type="match status" value="1"/>
</dbReference>